<dbReference type="EMBL" id="DF933811">
    <property type="protein sequence ID" value="GAM34141.1"/>
    <property type="molecule type" value="Genomic_DNA"/>
</dbReference>
<evidence type="ECO:0000313" key="5">
    <source>
        <dbReference type="Proteomes" id="UP000053095"/>
    </source>
</evidence>
<protein>
    <recommendedName>
        <fullName evidence="3">AB hydrolase-1 domain-containing protein</fullName>
    </recommendedName>
</protein>
<dbReference type="AlphaFoldDB" id="A0A6V8GYP5"/>
<gene>
    <name evidence="4" type="ORF">TCE0_015r01524</name>
</gene>
<organism evidence="4 5">
    <name type="scientific">Talaromyces pinophilus</name>
    <name type="common">Penicillium pinophilum</name>
    <dbReference type="NCBI Taxonomy" id="128442"/>
    <lineage>
        <taxon>Eukaryota</taxon>
        <taxon>Fungi</taxon>
        <taxon>Dikarya</taxon>
        <taxon>Ascomycota</taxon>
        <taxon>Pezizomycotina</taxon>
        <taxon>Eurotiomycetes</taxon>
        <taxon>Eurotiomycetidae</taxon>
        <taxon>Eurotiales</taxon>
        <taxon>Trichocomaceae</taxon>
        <taxon>Talaromyces</taxon>
        <taxon>Talaromyces sect. Talaromyces</taxon>
    </lineage>
</organism>
<comment type="similarity">
    <text evidence="1">Belongs to the peptidase S33 family.</text>
</comment>
<proteinExistence type="inferred from homology"/>
<dbReference type="GO" id="GO:0006508">
    <property type="term" value="P:proteolysis"/>
    <property type="evidence" value="ECO:0007669"/>
    <property type="project" value="InterPro"/>
</dbReference>
<comment type="caution">
    <text evidence="4">The sequence shown here is derived from an EMBL/GenBank/DDBJ whole genome shotgun (WGS) entry which is preliminary data.</text>
</comment>
<name>A0A6V8GYP5_TALPI</name>
<dbReference type="Gene3D" id="3.40.50.1820">
    <property type="entry name" value="alpha/beta hydrolase"/>
    <property type="match status" value="1"/>
</dbReference>
<dbReference type="SUPFAM" id="SSF53474">
    <property type="entry name" value="alpha/beta-Hydrolases"/>
    <property type="match status" value="1"/>
</dbReference>
<accession>A0A6V8GYP5</accession>
<dbReference type="Pfam" id="PF00561">
    <property type="entry name" value="Abhydrolase_1"/>
    <property type="match status" value="1"/>
</dbReference>
<keyword evidence="2" id="KW-0378">Hydrolase</keyword>
<evidence type="ECO:0000256" key="1">
    <source>
        <dbReference type="ARBA" id="ARBA00010088"/>
    </source>
</evidence>
<sequence>MNPAGAKLIDRRLHTVPGKLRVAELFFDVPLNYSKPNEGRIRLFARSVRRPAIFPDSEQNEKPLPWFVYLQGGPGFGCRPPQEMGFVPFVLDKGYQILLLDQRGTGLSSTITSQTLARQGSAIKQAEYLKHFRADNIVRDCEAIRKCLTATYPEEYQKWSVLGQSFGGFCATTYLSKFPEGLREVFLTGGLPPLINGPDPLYKKTYQKVVERNEAYYNKYPEDAERVKRIIQYLQQTKPRLGAGVLTAERFQQIGITFGVHGGLDSIHDIVLRMTLELDQFGFLTRPTLSLLESYGEYDNAVIYAIMQEVIYCQGEASRWSADRMRAQNPRFRVEGNTEPEIYFTGEMIYKDMFDSYDELSELKEVADILATTYDWPALYDEAQLAKNEVPVYAATYVDDMYVDYDFATETAKKIKGAKQVVTNTMYHSALRDRGDEVMHQLFYLKEDTID</sequence>
<dbReference type="PANTHER" id="PTHR43248">
    <property type="entry name" value="2-SUCCINYL-6-HYDROXY-2,4-CYCLOHEXADIENE-1-CARBOXYLATE SYNTHASE"/>
    <property type="match status" value="1"/>
</dbReference>
<evidence type="ECO:0000259" key="3">
    <source>
        <dbReference type="Pfam" id="PF00561"/>
    </source>
</evidence>
<dbReference type="PANTHER" id="PTHR43248:SF2">
    <property type="entry name" value="PROLYL AMINOPEPTIDASE"/>
    <property type="match status" value="1"/>
</dbReference>
<dbReference type="PRINTS" id="PR00793">
    <property type="entry name" value="PROAMNOPTASE"/>
</dbReference>
<feature type="domain" description="AB hydrolase-1" evidence="3">
    <location>
        <begin position="65"/>
        <end position="228"/>
    </location>
</feature>
<dbReference type="InterPro" id="IPR002410">
    <property type="entry name" value="Peptidase_S33"/>
</dbReference>
<evidence type="ECO:0000256" key="2">
    <source>
        <dbReference type="ARBA" id="ARBA00022801"/>
    </source>
</evidence>
<reference evidence="5" key="1">
    <citation type="journal article" date="2015" name="Genome Announc.">
        <title>Draft genome sequence of Talaromyces cellulolyticus strain Y-94, a source of lignocellulosic biomass-degrading enzymes.</title>
        <authorList>
            <person name="Fujii T."/>
            <person name="Koike H."/>
            <person name="Sawayama S."/>
            <person name="Yano S."/>
            <person name="Inoue H."/>
        </authorList>
    </citation>
    <scope>NUCLEOTIDE SEQUENCE [LARGE SCALE GENOMIC DNA]</scope>
    <source>
        <strain evidence="5">Y-94</strain>
    </source>
</reference>
<keyword evidence="5" id="KW-1185">Reference proteome</keyword>
<dbReference type="Proteomes" id="UP000053095">
    <property type="component" value="Unassembled WGS sequence"/>
</dbReference>
<dbReference type="InterPro" id="IPR029058">
    <property type="entry name" value="AB_hydrolase_fold"/>
</dbReference>
<dbReference type="InterPro" id="IPR000073">
    <property type="entry name" value="AB_hydrolase_1"/>
</dbReference>
<dbReference type="GO" id="GO:0008233">
    <property type="term" value="F:peptidase activity"/>
    <property type="evidence" value="ECO:0007669"/>
    <property type="project" value="InterPro"/>
</dbReference>
<dbReference type="InterPro" id="IPR051601">
    <property type="entry name" value="Serine_prot/Carboxylest_S33"/>
</dbReference>
<evidence type="ECO:0000313" key="4">
    <source>
        <dbReference type="EMBL" id="GAM34141.1"/>
    </source>
</evidence>